<keyword evidence="6" id="KW-1185">Reference proteome</keyword>
<dbReference type="SMART" id="SM00252">
    <property type="entry name" value="SH2"/>
    <property type="match status" value="2"/>
</dbReference>
<evidence type="ECO:0000259" key="5">
    <source>
        <dbReference type="PROSITE" id="PS50001"/>
    </source>
</evidence>
<feature type="compositionally biased region" description="Polar residues" evidence="4">
    <location>
        <begin position="498"/>
        <end position="525"/>
    </location>
</feature>
<feature type="region of interest" description="Disordered" evidence="4">
    <location>
        <begin position="1"/>
        <end position="23"/>
    </location>
</feature>
<reference evidence="7" key="1">
    <citation type="submission" date="2025-08" db="UniProtKB">
        <authorList>
            <consortium name="RefSeq"/>
        </authorList>
    </citation>
    <scope>IDENTIFICATION</scope>
    <source>
        <strain evidence="7">11010-0011.00</strain>
        <tissue evidence="7">Whole body</tissue>
    </source>
</reference>
<dbReference type="Proteomes" id="UP000504634">
    <property type="component" value="Unplaced"/>
</dbReference>
<dbReference type="PRINTS" id="PR00401">
    <property type="entry name" value="SH2DOMAIN"/>
</dbReference>
<dbReference type="Pfam" id="PF00017">
    <property type="entry name" value="SH2"/>
    <property type="match status" value="2"/>
</dbReference>
<evidence type="ECO:0000256" key="4">
    <source>
        <dbReference type="SAM" id="MobiDB-lite"/>
    </source>
</evidence>
<dbReference type="PANTHER" id="PTHR10155:SF10">
    <property type="entry name" value="PI3K21B, ISOFORM B"/>
    <property type="match status" value="1"/>
</dbReference>
<accession>A0A6J2U6U2</accession>
<dbReference type="OrthoDB" id="3175255at2759"/>
<dbReference type="Pfam" id="PF16454">
    <property type="entry name" value="PI3K_P85_iSH2"/>
    <property type="match status" value="1"/>
</dbReference>
<evidence type="ECO:0000313" key="6">
    <source>
        <dbReference type="Proteomes" id="UP000504634"/>
    </source>
</evidence>
<evidence type="ECO:0000313" key="7">
    <source>
        <dbReference type="RefSeq" id="XP_030384054.1"/>
    </source>
</evidence>
<feature type="coiled-coil region" evidence="3">
    <location>
        <begin position="242"/>
        <end position="286"/>
    </location>
</feature>
<evidence type="ECO:0000256" key="2">
    <source>
        <dbReference type="PROSITE-ProRule" id="PRU00191"/>
    </source>
</evidence>
<name>A0A6J2U6U2_DROLE</name>
<feature type="compositionally biased region" description="Basic and acidic residues" evidence="4">
    <location>
        <begin position="488"/>
        <end position="497"/>
    </location>
</feature>
<organism evidence="6 7">
    <name type="scientific">Drosophila lebanonensis</name>
    <name type="common">Fruit fly</name>
    <name type="synonym">Scaptodrosophila lebanonensis</name>
    <dbReference type="NCBI Taxonomy" id="7225"/>
    <lineage>
        <taxon>Eukaryota</taxon>
        <taxon>Metazoa</taxon>
        <taxon>Ecdysozoa</taxon>
        <taxon>Arthropoda</taxon>
        <taxon>Hexapoda</taxon>
        <taxon>Insecta</taxon>
        <taxon>Pterygota</taxon>
        <taxon>Neoptera</taxon>
        <taxon>Endopterygota</taxon>
        <taxon>Diptera</taxon>
        <taxon>Brachycera</taxon>
        <taxon>Muscomorpha</taxon>
        <taxon>Ephydroidea</taxon>
        <taxon>Drosophilidae</taxon>
        <taxon>Scaptodrosophila</taxon>
    </lineage>
</organism>
<dbReference type="PANTHER" id="PTHR10155">
    <property type="entry name" value="PHOSPHATIDYLINOSITOL 3-KINASE REGULATORY SUBUNIT"/>
    <property type="match status" value="1"/>
</dbReference>
<feature type="domain" description="SH2" evidence="5">
    <location>
        <begin position="344"/>
        <end position="437"/>
    </location>
</feature>
<evidence type="ECO:0000256" key="1">
    <source>
        <dbReference type="ARBA" id="ARBA00022999"/>
    </source>
</evidence>
<dbReference type="SUPFAM" id="SSF55550">
    <property type="entry name" value="SH2 domain"/>
    <property type="match status" value="2"/>
</dbReference>
<dbReference type="GO" id="GO:0046935">
    <property type="term" value="F:1-phosphatidylinositol-3-kinase regulator activity"/>
    <property type="evidence" value="ECO:0007669"/>
    <property type="project" value="TreeGrafter"/>
</dbReference>
<feature type="domain" description="SH2" evidence="5">
    <location>
        <begin position="33"/>
        <end position="127"/>
    </location>
</feature>
<dbReference type="FunFam" id="3.30.505.10:FF:000100">
    <property type="entry name" value="phosphatidylinositol 3-kinase regulatory subunit gamma"/>
    <property type="match status" value="1"/>
</dbReference>
<keyword evidence="3" id="KW-0175">Coiled coil</keyword>
<dbReference type="RefSeq" id="XP_030384054.1">
    <property type="nucleotide sequence ID" value="XM_030528194.1"/>
</dbReference>
<dbReference type="InterPro" id="IPR036860">
    <property type="entry name" value="SH2_dom_sf"/>
</dbReference>
<evidence type="ECO:0000256" key="3">
    <source>
        <dbReference type="SAM" id="Coils"/>
    </source>
</evidence>
<feature type="region of interest" description="Disordered" evidence="4">
    <location>
        <begin position="471"/>
        <end position="525"/>
    </location>
</feature>
<keyword evidence="1 2" id="KW-0727">SH2 domain</keyword>
<protein>
    <submittedName>
        <fullName evidence="7">Phosphatidylinositol 3-kinase regulatory subunit gamma</fullName>
    </submittedName>
</protein>
<sequence length="525" mass="60033">MISSPLHYSTMRPQAPASLVPDPNEDELRSALWYWGRITREEAKNVLCGKPDGSFLVRDALTKQGEYTLTLMKDGNEKLIKICNMDGKYGFVAKYLFNSVVEMVDYYSANSLVMYNRSLDITLTNPIARPVEDFQQHGDLKRICNEFIQVHSLLQKQEEKMDQKKTSFNAIREELQEKKLEQNVFGHAEKLFRNQIMLVETFLKPQSNATEGTGTAAGSVGTAAIGGTGNTTCNNITRQQEQEHLQESLKRLHENLNEIHHKIDRLNNYIESKKQEEQTLEREINTAKPELQTLQWNKDKYVERLKSFGLSEEDRLHLLEHGYDNWRQHYEKISNQPHSNESLWLLSDYNRNDAEEVLFGAPTGTFLIRMRAAGNYALSIACKGKVQHCIINKTDSGFGFAAPYNIYPTLKKLVEHYAFSTLEEHNDTLKTTLRIPVLYWQQNKQHYMEELADELEEEQRQLDQEQLAMDDIMPSPMPPSSAPIPTQRGRDLGHGHYDNSTVVGSSEAETTPPASTSPSNFSPSQ</sequence>
<dbReference type="PROSITE" id="PS50001">
    <property type="entry name" value="SH2"/>
    <property type="match status" value="2"/>
</dbReference>
<dbReference type="GO" id="GO:0046854">
    <property type="term" value="P:phosphatidylinositol phosphate biosynthetic process"/>
    <property type="evidence" value="ECO:0007669"/>
    <property type="project" value="TreeGrafter"/>
</dbReference>
<dbReference type="InterPro" id="IPR032498">
    <property type="entry name" value="PI3K_P85_iSH2"/>
</dbReference>
<dbReference type="InterPro" id="IPR000980">
    <property type="entry name" value="SH2"/>
</dbReference>
<dbReference type="FunFam" id="3.30.505.10:FF:000080">
    <property type="entry name" value="Pi3K21B, isoform C"/>
    <property type="match status" value="1"/>
</dbReference>
<dbReference type="Gene3D" id="1.10.287.1490">
    <property type="match status" value="1"/>
</dbReference>
<dbReference type="PRINTS" id="PR00678">
    <property type="entry name" value="PI3KINASEP85"/>
</dbReference>
<gene>
    <name evidence="7" type="primary">LOC115631449</name>
</gene>
<feature type="coiled-coil region" evidence="3">
    <location>
        <begin position="441"/>
        <end position="468"/>
    </location>
</feature>
<proteinExistence type="predicted"/>
<feature type="coiled-coil region" evidence="3">
    <location>
        <begin position="154"/>
        <end position="181"/>
    </location>
</feature>
<dbReference type="AlphaFoldDB" id="A0A6J2U6U2"/>
<dbReference type="GO" id="GO:0008286">
    <property type="term" value="P:insulin receptor signaling pathway"/>
    <property type="evidence" value="ECO:0007669"/>
    <property type="project" value="TreeGrafter"/>
</dbReference>
<dbReference type="GeneID" id="115631449"/>
<dbReference type="GO" id="GO:0005942">
    <property type="term" value="C:phosphatidylinositol 3-kinase complex"/>
    <property type="evidence" value="ECO:0007669"/>
    <property type="project" value="TreeGrafter"/>
</dbReference>
<dbReference type="CTD" id="33203"/>
<dbReference type="Gene3D" id="3.30.505.10">
    <property type="entry name" value="SH2 domain"/>
    <property type="match status" value="2"/>
</dbReference>